<keyword evidence="1" id="KW-1133">Transmembrane helix</keyword>
<reference evidence="2" key="1">
    <citation type="submission" date="2021-11" db="EMBL/GenBank/DDBJ databases">
        <title>The first genome sequence of unculturable Mycoplasma faucium obtained by de novo assembly of metagenomic reads.</title>
        <authorList>
            <person name="Sabat A.J."/>
            <person name="Bathoorn E."/>
            <person name="Akkerboom V."/>
            <person name="Friedrich A.W."/>
        </authorList>
    </citation>
    <scope>NUCLEOTIDE SEQUENCE [LARGE SCALE GENOMIC DNA]</scope>
    <source>
        <strain evidence="2">UMCG-MFM1</strain>
    </source>
</reference>
<dbReference type="RefSeq" id="WP_405311424.1">
    <property type="nucleotide sequence ID" value="NZ_CP088155.1"/>
</dbReference>
<accession>A0ABZ2TL21</accession>
<keyword evidence="1" id="KW-0812">Transmembrane</keyword>
<gene>
    <name evidence="2" type="ORF">LQ356_03010</name>
</gene>
<dbReference type="Proteomes" id="UP001622612">
    <property type="component" value="Chromosome"/>
</dbReference>
<sequence>MPETVKKYYIMQRLNATTKTPVFFFNEMGVKTPAKQFNEFTLALKAYIDIAKNLKEKTILYFHKDGSYRGFTLFKQAMLIADKISKLKINNLVIIDELEKNKLISPISVNSQASEATMAMAVTALDLDNKAKDAKFILSNTQKAIDEVVINDLKADLPGFQVEIIKTVVNENKLDIYYTISKDGKTKSSPFIKSMTGFGTQKIELSTARSIYEDMNIKTQVDANLNKKFQVKAWIFFTTLTVMIALSIILLVLVLIKK</sequence>
<evidence type="ECO:0000313" key="2">
    <source>
        <dbReference type="EMBL" id="WYM97146.1"/>
    </source>
</evidence>
<proteinExistence type="predicted"/>
<keyword evidence="1" id="KW-0472">Membrane</keyword>
<name>A0ABZ2TL21_9BACT</name>
<dbReference type="EMBL" id="CP088155">
    <property type="protein sequence ID" value="WYM97146.1"/>
    <property type="molecule type" value="Genomic_DNA"/>
</dbReference>
<organism evidence="2 3">
    <name type="scientific">Metamycoplasma faucium</name>
    <dbReference type="NCBI Taxonomy" id="56142"/>
    <lineage>
        <taxon>Bacteria</taxon>
        <taxon>Bacillati</taxon>
        <taxon>Mycoplasmatota</taxon>
        <taxon>Mycoplasmoidales</taxon>
        <taxon>Metamycoplasmataceae</taxon>
        <taxon>Metamycoplasma</taxon>
    </lineage>
</organism>
<protein>
    <submittedName>
        <fullName evidence="2">Uncharacterized protein</fullName>
    </submittedName>
</protein>
<feature type="transmembrane region" description="Helical" evidence="1">
    <location>
        <begin position="234"/>
        <end position="256"/>
    </location>
</feature>
<evidence type="ECO:0000313" key="3">
    <source>
        <dbReference type="Proteomes" id="UP001622612"/>
    </source>
</evidence>
<keyword evidence="3" id="KW-1185">Reference proteome</keyword>
<evidence type="ECO:0000256" key="1">
    <source>
        <dbReference type="SAM" id="Phobius"/>
    </source>
</evidence>